<dbReference type="AlphaFoldDB" id="A0AA38ULZ9"/>
<evidence type="ECO:0000313" key="3">
    <source>
        <dbReference type="Proteomes" id="UP001163850"/>
    </source>
</evidence>
<dbReference type="Pfam" id="PF12013">
    <property type="entry name" value="OrsD"/>
    <property type="match status" value="1"/>
</dbReference>
<dbReference type="EMBL" id="MU802772">
    <property type="protein sequence ID" value="KAJ3978729.1"/>
    <property type="molecule type" value="Genomic_DNA"/>
</dbReference>
<evidence type="ECO:0000259" key="1">
    <source>
        <dbReference type="PROSITE" id="PS00028"/>
    </source>
</evidence>
<dbReference type="InterPro" id="IPR013087">
    <property type="entry name" value="Znf_C2H2_type"/>
</dbReference>
<sequence length="731" mass="82803">MRNSIQQLNIDDTLMAASDLPFSADENRTKQYGFDKTGVMLSGRDDEGSNVEGAYGMEARRGLNEDITEEPYEGDDGVESEYEDENEILLEENPSSNIDHHTSSISIEEAATFLARFNIIVDPVYRLTICTECAIPVPFAHIHTHQWTKHFVKLSLPFECRLPKKAEILLQLSLLGANQPHDIPYERITPIHGVETIQGYKCTVASCSFIYGSHRSLRRHQDEEHFTIRKGLRNSIRVPCQPLSKFRNARRYVEVLLQDLTVSPAMLDIERAATACKLLEHSDIFTVASNAREKTAVFAQSRWDELLDNVDVAKLSRTISTTESLAYPLFEKLRATGREYYQEASKSIAKLPVLVRRYVASSNSSNLKDRPFRCPQELKTVIKDSDRTSQFIAFLIIHHKTPVDSFPIPLHPYVLAKLADLHSALENESSLKSDLTSSFHQAVWAILSRPSDEYIRNELMCPFTRFLIAATLKGSGSTVRADVIPPIIAQPQWCFRATACEEILKTQDEFNGDPMLAYTTRVQRFITDSQPVLFTTLRQNMNLFKAIAHSQQGLPRFNWNIERTIVSIDGFPITTSSFIDGIHGSLKTVASQIDRLFRGCPYQDVLAAIDSAMVPNQLGQPNWFRDRPTNTDIRYSFFEEDENGLKALRPRLLQHLIQDPELFATIDGRVVPKKGAIFRWYSELDEVVRGLYCLISSTWGGGSRGTEIEHLLYANHPRNSRNIFIINGLGG</sequence>
<dbReference type="InterPro" id="IPR022698">
    <property type="entry name" value="OrsD"/>
</dbReference>
<gene>
    <name evidence="2" type="ORF">F5890DRAFT_1479107</name>
</gene>
<evidence type="ECO:0000313" key="2">
    <source>
        <dbReference type="EMBL" id="KAJ3978729.1"/>
    </source>
</evidence>
<proteinExistence type="predicted"/>
<reference evidence="2" key="1">
    <citation type="submission" date="2022-08" db="EMBL/GenBank/DDBJ databases">
        <authorList>
            <consortium name="DOE Joint Genome Institute"/>
            <person name="Min B."/>
            <person name="Riley R."/>
            <person name="Sierra-Patev S."/>
            <person name="Naranjo-Ortiz M."/>
            <person name="Looney B."/>
            <person name="Konkel Z."/>
            <person name="Slot J.C."/>
            <person name="Sakamoto Y."/>
            <person name="Steenwyk J.L."/>
            <person name="Rokas A."/>
            <person name="Carro J."/>
            <person name="Camarero S."/>
            <person name="Ferreira P."/>
            <person name="Molpeceres G."/>
            <person name="Ruiz-Duenas F.J."/>
            <person name="Serrano A."/>
            <person name="Henrissat B."/>
            <person name="Drula E."/>
            <person name="Hughes K.W."/>
            <person name="Mata J.L."/>
            <person name="Ishikawa N.K."/>
            <person name="Vargas-Isla R."/>
            <person name="Ushijima S."/>
            <person name="Smith C.A."/>
            <person name="Ahrendt S."/>
            <person name="Andreopoulos W."/>
            <person name="He G."/>
            <person name="Labutti K."/>
            <person name="Lipzen A."/>
            <person name="Ng V."/>
            <person name="Sandor L."/>
            <person name="Barry K."/>
            <person name="Martinez A.T."/>
            <person name="Xiao Y."/>
            <person name="Gibbons J.G."/>
            <person name="Terashima K."/>
            <person name="Hibbett D.S."/>
            <person name="Grigoriev I.V."/>
        </authorList>
    </citation>
    <scope>NUCLEOTIDE SEQUENCE</scope>
    <source>
        <strain evidence="2">TFB7829</strain>
    </source>
</reference>
<name>A0AA38ULZ9_9AGAR</name>
<feature type="domain" description="C2H2-type" evidence="1">
    <location>
        <begin position="202"/>
        <end position="225"/>
    </location>
</feature>
<protein>
    <recommendedName>
        <fullName evidence="1">C2H2-type domain-containing protein</fullName>
    </recommendedName>
</protein>
<organism evidence="2 3">
    <name type="scientific">Lentinula detonsa</name>
    <dbReference type="NCBI Taxonomy" id="2804962"/>
    <lineage>
        <taxon>Eukaryota</taxon>
        <taxon>Fungi</taxon>
        <taxon>Dikarya</taxon>
        <taxon>Basidiomycota</taxon>
        <taxon>Agaricomycotina</taxon>
        <taxon>Agaricomycetes</taxon>
        <taxon>Agaricomycetidae</taxon>
        <taxon>Agaricales</taxon>
        <taxon>Marasmiineae</taxon>
        <taxon>Omphalotaceae</taxon>
        <taxon>Lentinula</taxon>
    </lineage>
</organism>
<dbReference type="PROSITE" id="PS00028">
    <property type="entry name" value="ZINC_FINGER_C2H2_1"/>
    <property type="match status" value="1"/>
</dbReference>
<dbReference type="Proteomes" id="UP001163850">
    <property type="component" value="Unassembled WGS sequence"/>
</dbReference>
<accession>A0AA38ULZ9</accession>
<comment type="caution">
    <text evidence="2">The sequence shown here is derived from an EMBL/GenBank/DDBJ whole genome shotgun (WGS) entry which is preliminary data.</text>
</comment>